<dbReference type="AlphaFoldDB" id="A0A3N0B9V2"/>
<dbReference type="InterPro" id="IPR001387">
    <property type="entry name" value="Cro/C1-type_HTH"/>
</dbReference>
<dbReference type="GO" id="GO:0003677">
    <property type="term" value="F:DNA binding"/>
    <property type="evidence" value="ECO:0007669"/>
    <property type="project" value="InterPro"/>
</dbReference>
<name>A0A3N0B9V2_9ACTN</name>
<protein>
    <submittedName>
        <fullName evidence="2">XRE family transcriptional regulator</fullName>
    </submittedName>
</protein>
<proteinExistence type="predicted"/>
<dbReference type="OrthoDB" id="7349669at2"/>
<dbReference type="InterPro" id="IPR022452">
    <property type="entry name" value="MqsA"/>
</dbReference>
<gene>
    <name evidence="2" type="ORF">DMP08_06625</name>
</gene>
<evidence type="ECO:0000313" key="2">
    <source>
        <dbReference type="EMBL" id="RNL44120.1"/>
    </source>
</evidence>
<dbReference type="InterPro" id="IPR010982">
    <property type="entry name" value="Lambda_DNA-bd_dom_sf"/>
</dbReference>
<accession>A0A3N0B9V2</accession>
<dbReference type="CDD" id="cd00093">
    <property type="entry name" value="HTH_XRE"/>
    <property type="match status" value="1"/>
</dbReference>
<comment type="caution">
    <text evidence="2">The sequence shown here is derived from an EMBL/GenBank/DDBJ whole genome shotgun (WGS) entry which is preliminary data.</text>
</comment>
<evidence type="ECO:0000259" key="1">
    <source>
        <dbReference type="PROSITE" id="PS50943"/>
    </source>
</evidence>
<sequence>MGPVKKLLCEECWEEVDATYETRHHVEDVRGVTVEADIEHLICPKCGTSIGWPPLVDKGLEKLYRAYRDKAGIMQPEEIVALRKKYGFSQRVFAAVLDIGVASLQRYERGCLASDSHARLLADARDPRFLLNCLERGARKLSDGERAKAFDIVRERGISHIDYAVIRFDAMDGIARSEGLDTGMRLFDPDRVRETVVYLAGHVHSLYQTKLNKVLFYLDFAAYREVEVGFTGLRYVKAPFGPTPHQFELLMAGLIDGGALSLREQDNGQVVVAERRANPALFSASDVSLLEGVCSFANGFASVPALSEFSHGERGWRETEVGDLISYEFAADLRWGEGGSR</sequence>
<reference evidence="3" key="1">
    <citation type="submission" date="2018-05" db="EMBL/GenBank/DDBJ databases">
        <title>Genome Sequencing of selected type strains of the family Eggerthellaceae.</title>
        <authorList>
            <person name="Danylec N."/>
            <person name="Stoll D.A."/>
            <person name="Doetsch A."/>
            <person name="Huch M."/>
        </authorList>
    </citation>
    <scope>NUCLEOTIDE SEQUENCE [LARGE SCALE GENOMIC DNA]</scope>
    <source>
        <strain evidence="3">DSM 16106</strain>
    </source>
</reference>
<dbReference type="InterPro" id="IPR025272">
    <property type="entry name" value="SocA_Panacea"/>
</dbReference>
<keyword evidence="3" id="KW-1185">Reference proteome</keyword>
<dbReference type="PROSITE" id="PS50943">
    <property type="entry name" value="HTH_CROC1"/>
    <property type="match status" value="1"/>
</dbReference>
<dbReference type="Proteomes" id="UP000278632">
    <property type="component" value="Unassembled WGS sequence"/>
</dbReference>
<evidence type="ECO:0000313" key="3">
    <source>
        <dbReference type="Proteomes" id="UP000278632"/>
    </source>
</evidence>
<dbReference type="Gene3D" id="1.10.260.40">
    <property type="entry name" value="lambda repressor-like DNA-binding domains"/>
    <property type="match status" value="1"/>
</dbReference>
<dbReference type="SUPFAM" id="SSF47413">
    <property type="entry name" value="lambda repressor-like DNA-binding domains"/>
    <property type="match status" value="1"/>
</dbReference>
<dbReference type="Pfam" id="PF13274">
    <property type="entry name" value="SocA_Panacea"/>
    <property type="match status" value="1"/>
</dbReference>
<dbReference type="NCBIfam" id="TIGR03830">
    <property type="entry name" value="CxxCG_CxxCG_HTH"/>
    <property type="match status" value="1"/>
</dbReference>
<dbReference type="EMBL" id="QICD01000010">
    <property type="protein sequence ID" value="RNL44120.1"/>
    <property type="molecule type" value="Genomic_DNA"/>
</dbReference>
<feature type="domain" description="HTH cro/C1-type" evidence="1">
    <location>
        <begin position="79"/>
        <end position="110"/>
    </location>
</feature>
<organism evidence="2 3">
    <name type="scientific">Paraeggerthella hongkongensis</name>
    <dbReference type="NCBI Taxonomy" id="230658"/>
    <lineage>
        <taxon>Bacteria</taxon>
        <taxon>Bacillati</taxon>
        <taxon>Actinomycetota</taxon>
        <taxon>Coriobacteriia</taxon>
        <taxon>Eggerthellales</taxon>
        <taxon>Eggerthellaceae</taxon>
        <taxon>Paraeggerthella</taxon>
    </lineage>
</organism>